<dbReference type="PROSITE" id="PS50893">
    <property type="entry name" value="ABC_TRANSPORTER_2"/>
    <property type="match status" value="1"/>
</dbReference>
<name>A0A9X7AXD1_BACTU</name>
<comment type="catalytic activity">
    <reaction evidence="10">
        <text>a Fe(III)-siderophore(out) + ATP + H2O = a Fe(III)-siderophore(in) + ADP + phosphate + H(+)</text>
        <dbReference type="Rhea" id="RHEA:15597"/>
        <dbReference type="Rhea" id="RHEA-COMP:11342"/>
        <dbReference type="ChEBI" id="CHEBI:15377"/>
        <dbReference type="ChEBI" id="CHEBI:15378"/>
        <dbReference type="ChEBI" id="CHEBI:29034"/>
        <dbReference type="ChEBI" id="CHEBI:30616"/>
        <dbReference type="ChEBI" id="CHEBI:43474"/>
        <dbReference type="ChEBI" id="CHEBI:456216"/>
    </reaction>
</comment>
<protein>
    <submittedName>
        <fullName evidence="14">Iron ABC transporter ATP-binding protein</fullName>
    </submittedName>
</protein>
<keyword evidence="6 14" id="KW-0067">ATP-binding</keyword>
<dbReference type="PANTHER" id="PTHR42771:SF11">
    <property type="entry name" value="FERRICHROME TRANSPORT ATP-BINDING PROTEIN FHUC"/>
    <property type="match status" value="1"/>
</dbReference>
<accession>A0A9X7AXD1</accession>
<evidence type="ECO:0000256" key="3">
    <source>
        <dbReference type="ARBA" id="ARBA00022475"/>
    </source>
</evidence>
<dbReference type="InterPro" id="IPR003439">
    <property type="entry name" value="ABC_transporter-like_ATP-bd"/>
</dbReference>
<evidence type="ECO:0000256" key="5">
    <source>
        <dbReference type="ARBA" id="ARBA00022741"/>
    </source>
</evidence>
<evidence type="ECO:0000259" key="13">
    <source>
        <dbReference type="PROSITE" id="PS50893"/>
    </source>
</evidence>
<gene>
    <name evidence="14" type="ORF">COK81_22470</name>
</gene>
<dbReference type="EMBL" id="NVCU01000228">
    <property type="protein sequence ID" value="PFT86504.1"/>
    <property type="molecule type" value="Genomic_DNA"/>
</dbReference>
<dbReference type="SUPFAM" id="SSF52540">
    <property type="entry name" value="P-loop containing nucleoside triphosphate hydrolases"/>
    <property type="match status" value="1"/>
</dbReference>
<feature type="region of interest" description="Disordered" evidence="12">
    <location>
        <begin position="257"/>
        <end position="276"/>
    </location>
</feature>
<dbReference type="InterPro" id="IPR003593">
    <property type="entry name" value="AAA+_ATPase"/>
</dbReference>
<keyword evidence="8" id="KW-0406">Ion transport</keyword>
<keyword evidence="2" id="KW-0813">Transport</keyword>
<comment type="subcellular location">
    <subcellularLocation>
        <location evidence="1">Cell membrane</location>
        <topology evidence="1">Peripheral membrane protein</topology>
        <orientation evidence="1">Cytoplasmic side</orientation>
    </subcellularLocation>
</comment>
<keyword evidence="3" id="KW-1003">Cell membrane</keyword>
<sequence length="276" mass="31856">MISVNKVFYAHSERFQMQNMNVHIKAGEIVSLIGPNGSGKSTLLRLIARLLKQSEGDIILDGKNIHMMKSADVAKQLAMLPQMHDHQLDLTVKELIEFGRGPHKSWSSRLNKEDEEIVDWALSVTNLEGYEYRLLHSLSGGERQRAWIAMTLAQRTNVLLLDEPTTFLDIVHQLEVMELVKRLNEEFGMTIIMVLHDINQAAQYSDRLLVLKRGKIQYDGIPEEVLCHEMFQHVFGIDVDIFQGNDKPFFTPKRISRRGEERCKQKSDANRRAYYH</sequence>
<dbReference type="InterPro" id="IPR027417">
    <property type="entry name" value="P-loop_NTPase"/>
</dbReference>
<dbReference type="PANTHER" id="PTHR42771">
    <property type="entry name" value="IRON(3+)-HYDROXAMATE IMPORT ATP-BINDING PROTEIN FHUC"/>
    <property type="match status" value="1"/>
</dbReference>
<dbReference type="SMART" id="SM00382">
    <property type="entry name" value="AAA"/>
    <property type="match status" value="1"/>
</dbReference>
<keyword evidence="9" id="KW-0472">Membrane</keyword>
<dbReference type="PROSITE" id="PS00211">
    <property type="entry name" value="ABC_TRANSPORTER_1"/>
    <property type="match status" value="1"/>
</dbReference>
<dbReference type="InterPro" id="IPR017871">
    <property type="entry name" value="ABC_transporter-like_CS"/>
</dbReference>
<keyword evidence="4" id="KW-0410">Iron transport</keyword>
<evidence type="ECO:0000313" key="15">
    <source>
        <dbReference type="Proteomes" id="UP000225910"/>
    </source>
</evidence>
<dbReference type="FunFam" id="3.40.50.300:FF:000134">
    <property type="entry name" value="Iron-enterobactin ABC transporter ATP-binding protein"/>
    <property type="match status" value="1"/>
</dbReference>
<dbReference type="InterPro" id="IPR051535">
    <property type="entry name" value="Siderophore_ABC-ATPase"/>
</dbReference>
<evidence type="ECO:0000256" key="6">
    <source>
        <dbReference type="ARBA" id="ARBA00022840"/>
    </source>
</evidence>
<comment type="function">
    <text evidence="11">Part of an ABC transporter complex involved in ferric-petrobactin uptake. Probably responsible for energy coupling to the transport system.</text>
</comment>
<dbReference type="GO" id="GO:0006826">
    <property type="term" value="P:iron ion transport"/>
    <property type="evidence" value="ECO:0007669"/>
    <property type="project" value="UniProtKB-KW"/>
</dbReference>
<dbReference type="RefSeq" id="WP_098679545.1">
    <property type="nucleotide sequence ID" value="NZ_NVCU01000228.1"/>
</dbReference>
<keyword evidence="5" id="KW-0547">Nucleotide-binding</keyword>
<dbReference type="Pfam" id="PF00005">
    <property type="entry name" value="ABC_tran"/>
    <property type="match status" value="1"/>
</dbReference>
<evidence type="ECO:0000256" key="8">
    <source>
        <dbReference type="ARBA" id="ARBA00023065"/>
    </source>
</evidence>
<evidence type="ECO:0000256" key="4">
    <source>
        <dbReference type="ARBA" id="ARBA00022496"/>
    </source>
</evidence>
<evidence type="ECO:0000256" key="10">
    <source>
        <dbReference type="ARBA" id="ARBA00052905"/>
    </source>
</evidence>
<evidence type="ECO:0000256" key="2">
    <source>
        <dbReference type="ARBA" id="ARBA00022448"/>
    </source>
</evidence>
<dbReference type="GO" id="GO:0005886">
    <property type="term" value="C:plasma membrane"/>
    <property type="evidence" value="ECO:0007669"/>
    <property type="project" value="UniProtKB-SubCell"/>
</dbReference>
<proteinExistence type="predicted"/>
<dbReference type="AlphaFoldDB" id="A0A9X7AXD1"/>
<evidence type="ECO:0000256" key="1">
    <source>
        <dbReference type="ARBA" id="ARBA00004413"/>
    </source>
</evidence>
<evidence type="ECO:0000313" key="14">
    <source>
        <dbReference type="EMBL" id="PFT86504.1"/>
    </source>
</evidence>
<comment type="caution">
    <text evidence="14">The sequence shown here is derived from an EMBL/GenBank/DDBJ whole genome shotgun (WGS) entry which is preliminary data.</text>
</comment>
<dbReference type="GO" id="GO:0016887">
    <property type="term" value="F:ATP hydrolysis activity"/>
    <property type="evidence" value="ECO:0007669"/>
    <property type="project" value="InterPro"/>
</dbReference>
<dbReference type="Gene3D" id="3.40.50.300">
    <property type="entry name" value="P-loop containing nucleotide triphosphate hydrolases"/>
    <property type="match status" value="1"/>
</dbReference>
<dbReference type="Proteomes" id="UP000225910">
    <property type="component" value="Unassembled WGS sequence"/>
</dbReference>
<keyword evidence="7" id="KW-0408">Iron</keyword>
<reference evidence="14 15" key="1">
    <citation type="submission" date="2017-09" db="EMBL/GenBank/DDBJ databases">
        <title>Large-scale bioinformatics analysis of Bacillus genomes uncovers conserved roles of natural products in bacterial physiology.</title>
        <authorList>
            <consortium name="Agbiome Team Llc"/>
            <person name="Bleich R.M."/>
            <person name="Grubbs K.J."/>
            <person name="Santa Maria K.C."/>
            <person name="Allen S.E."/>
            <person name="Farag S."/>
            <person name="Shank E.A."/>
            <person name="Bowers A."/>
        </authorList>
    </citation>
    <scope>NUCLEOTIDE SEQUENCE [LARGE SCALE GENOMIC DNA]</scope>
    <source>
        <strain evidence="14 15">AFS064137</strain>
    </source>
</reference>
<evidence type="ECO:0000256" key="11">
    <source>
        <dbReference type="ARBA" id="ARBA00057627"/>
    </source>
</evidence>
<evidence type="ECO:0000256" key="12">
    <source>
        <dbReference type="SAM" id="MobiDB-lite"/>
    </source>
</evidence>
<evidence type="ECO:0000256" key="9">
    <source>
        <dbReference type="ARBA" id="ARBA00023136"/>
    </source>
</evidence>
<evidence type="ECO:0000256" key="7">
    <source>
        <dbReference type="ARBA" id="ARBA00023004"/>
    </source>
</evidence>
<dbReference type="GO" id="GO:0005524">
    <property type="term" value="F:ATP binding"/>
    <property type="evidence" value="ECO:0007669"/>
    <property type="project" value="UniProtKB-KW"/>
</dbReference>
<dbReference type="CDD" id="cd03214">
    <property type="entry name" value="ABC_Iron-Siderophores_B12_Hemin"/>
    <property type="match status" value="1"/>
</dbReference>
<organism evidence="14 15">
    <name type="scientific">Bacillus thuringiensis</name>
    <dbReference type="NCBI Taxonomy" id="1428"/>
    <lineage>
        <taxon>Bacteria</taxon>
        <taxon>Bacillati</taxon>
        <taxon>Bacillota</taxon>
        <taxon>Bacilli</taxon>
        <taxon>Bacillales</taxon>
        <taxon>Bacillaceae</taxon>
        <taxon>Bacillus</taxon>
        <taxon>Bacillus cereus group</taxon>
    </lineage>
</organism>
<feature type="domain" description="ABC transporter" evidence="13">
    <location>
        <begin position="2"/>
        <end position="238"/>
    </location>
</feature>